<evidence type="ECO:0008006" key="4">
    <source>
        <dbReference type="Google" id="ProtNLM"/>
    </source>
</evidence>
<feature type="chain" id="PRO_5032834815" description="Lipoprotein" evidence="1">
    <location>
        <begin position="24"/>
        <end position="94"/>
    </location>
</feature>
<keyword evidence="3" id="KW-1185">Reference proteome</keyword>
<dbReference type="EMBL" id="JABBJJ010000054">
    <property type="protein sequence ID" value="NMO16013.1"/>
    <property type="molecule type" value="Genomic_DNA"/>
</dbReference>
<protein>
    <recommendedName>
        <fullName evidence="4">Lipoprotein</fullName>
    </recommendedName>
</protein>
<gene>
    <name evidence="2" type="ORF">HG543_14310</name>
</gene>
<name>A0A848LFU3_9BACT</name>
<evidence type="ECO:0000313" key="2">
    <source>
        <dbReference type="EMBL" id="NMO16013.1"/>
    </source>
</evidence>
<accession>A0A848LFU3</accession>
<evidence type="ECO:0000256" key="1">
    <source>
        <dbReference type="SAM" id="SignalP"/>
    </source>
</evidence>
<evidence type="ECO:0000313" key="3">
    <source>
        <dbReference type="Proteomes" id="UP000518300"/>
    </source>
</evidence>
<feature type="signal peptide" evidence="1">
    <location>
        <begin position="1"/>
        <end position="23"/>
    </location>
</feature>
<dbReference type="Proteomes" id="UP000518300">
    <property type="component" value="Unassembled WGS sequence"/>
</dbReference>
<organism evidence="2 3">
    <name type="scientific">Pyxidicoccus fallax</name>
    <dbReference type="NCBI Taxonomy" id="394095"/>
    <lineage>
        <taxon>Bacteria</taxon>
        <taxon>Pseudomonadati</taxon>
        <taxon>Myxococcota</taxon>
        <taxon>Myxococcia</taxon>
        <taxon>Myxococcales</taxon>
        <taxon>Cystobacterineae</taxon>
        <taxon>Myxococcaceae</taxon>
        <taxon>Pyxidicoccus</taxon>
    </lineage>
</organism>
<dbReference type="AlphaFoldDB" id="A0A848LFU3"/>
<keyword evidence="1" id="KW-0732">Signal</keyword>
<dbReference type="PROSITE" id="PS51257">
    <property type="entry name" value="PROKAR_LIPOPROTEIN"/>
    <property type="match status" value="1"/>
</dbReference>
<sequence length="94" mass="9849">MIQSRFVSVRGAFVLLGMLFTAACGGPLEEEGGTATPEEPAVSEEVARPEVTGLAYTCGETQGTCPTGSRCCYPCGVPDCQWQCMAGTRCPIIP</sequence>
<dbReference type="RefSeq" id="WP_169345307.1">
    <property type="nucleotide sequence ID" value="NZ_JABBJJ010000054.1"/>
</dbReference>
<comment type="caution">
    <text evidence="2">The sequence shown here is derived from an EMBL/GenBank/DDBJ whole genome shotgun (WGS) entry which is preliminary data.</text>
</comment>
<reference evidence="2 3" key="1">
    <citation type="submission" date="2020-04" db="EMBL/GenBank/DDBJ databases">
        <title>Draft genome of Pyxidicoccus fallax type strain.</title>
        <authorList>
            <person name="Whitworth D.E."/>
        </authorList>
    </citation>
    <scope>NUCLEOTIDE SEQUENCE [LARGE SCALE GENOMIC DNA]</scope>
    <source>
        <strain evidence="2 3">DSM 14698</strain>
    </source>
</reference>
<proteinExistence type="predicted"/>